<dbReference type="GO" id="GO:0005739">
    <property type="term" value="C:mitochondrion"/>
    <property type="evidence" value="ECO:0007669"/>
    <property type="project" value="UniProtKB-SubCell"/>
</dbReference>
<dbReference type="InterPro" id="IPR042184">
    <property type="entry name" value="YqeY/Aim41_N"/>
</dbReference>
<comment type="similarity">
    <text evidence="1 3">Belongs to the AIM41 family.</text>
</comment>
<evidence type="ECO:0000256" key="3">
    <source>
        <dbReference type="RuleBase" id="RU365099"/>
    </source>
</evidence>
<dbReference type="Gene3D" id="1.10.1510.10">
    <property type="entry name" value="Uncharacterised protein YqeY/AIM41 PF09424, N-terminal domain"/>
    <property type="match status" value="1"/>
</dbReference>
<comment type="subcellular location">
    <subcellularLocation>
        <location evidence="3">Mitochondrion</location>
    </subcellularLocation>
</comment>
<keyword evidence="5" id="KW-1185">Reference proteome</keyword>
<proteinExistence type="inferred from homology"/>
<dbReference type="SUPFAM" id="SSF89095">
    <property type="entry name" value="GatB/YqeY motif"/>
    <property type="match status" value="1"/>
</dbReference>
<keyword evidence="2 3" id="KW-0496">Mitochondrion</keyword>
<dbReference type="EMBL" id="LT598459">
    <property type="protein sequence ID" value="SCU82767.1"/>
    <property type="molecule type" value="Genomic_DNA"/>
</dbReference>
<dbReference type="Pfam" id="PF09424">
    <property type="entry name" value="YqeY"/>
    <property type="match status" value="1"/>
</dbReference>
<evidence type="ECO:0000313" key="4">
    <source>
        <dbReference type="EMBL" id="SCU82767.1"/>
    </source>
</evidence>
<dbReference type="OrthoDB" id="538640at2759"/>
<dbReference type="STRING" id="1266660.A0A1G4IZX3"/>
<dbReference type="InterPro" id="IPR003789">
    <property type="entry name" value="Asn/Gln_tRNA_amidoTrase-B-like"/>
</dbReference>
<dbReference type="InterPro" id="IPR019004">
    <property type="entry name" value="YqeY/Aim41"/>
</dbReference>
<evidence type="ECO:0000313" key="5">
    <source>
        <dbReference type="Proteomes" id="UP000190274"/>
    </source>
</evidence>
<dbReference type="AlphaFoldDB" id="A0A1G4IZX3"/>
<sequence>MFTSRTLTTGGKFLVPGFRLVRRRVNTQAYVDSIGALKADLKKAMLAKDDLKKTTIRGLLSGIKNKEIDNQGKTLDEFTLHELYTKFITQRSESIQEFEKNNRNELIEREQKEITVIEHYLNQLPVASRAEIDAKVSDFLQELRRKDADLQLKDVFKKVDWKSIPPSWKASAGMIRASIASQFKNVF</sequence>
<organism evidence="4 5">
    <name type="scientific">Lachancea dasiensis</name>
    <dbReference type="NCBI Taxonomy" id="1072105"/>
    <lineage>
        <taxon>Eukaryota</taxon>
        <taxon>Fungi</taxon>
        <taxon>Dikarya</taxon>
        <taxon>Ascomycota</taxon>
        <taxon>Saccharomycotina</taxon>
        <taxon>Saccharomycetes</taxon>
        <taxon>Saccharomycetales</taxon>
        <taxon>Saccharomycetaceae</taxon>
        <taxon>Lachancea</taxon>
    </lineage>
</organism>
<protein>
    <recommendedName>
        <fullName evidence="3">Altered inheritance of mitochondria protein 41</fullName>
    </recommendedName>
</protein>
<dbReference type="PANTHER" id="PTHR28055:SF1">
    <property type="entry name" value="ALTERED INHERITANCE OF MITOCHONDRIA PROTEIN 41, MITOCHONDRIAL"/>
    <property type="match status" value="1"/>
</dbReference>
<evidence type="ECO:0000256" key="2">
    <source>
        <dbReference type="ARBA" id="ARBA00023128"/>
    </source>
</evidence>
<name>A0A1G4IZX3_9SACH</name>
<dbReference type="Proteomes" id="UP000190274">
    <property type="component" value="Chromosome C"/>
</dbReference>
<gene>
    <name evidence="3" type="primary">AIM41</name>
    <name evidence="4" type="ORF">LADA_0C07822G</name>
</gene>
<accession>A0A1G4IZX3</accession>
<reference evidence="5" key="1">
    <citation type="submission" date="2016-03" db="EMBL/GenBank/DDBJ databases">
        <authorList>
            <person name="Devillers H."/>
        </authorList>
    </citation>
    <scope>NUCLEOTIDE SEQUENCE [LARGE SCALE GENOMIC DNA]</scope>
</reference>
<dbReference type="GO" id="GO:0016884">
    <property type="term" value="F:carbon-nitrogen ligase activity, with glutamine as amido-N-donor"/>
    <property type="evidence" value="ECO:0007669"/>
    <property type="project" value="UniProtKB-UniRule"/>
</dbReference>
<dbReference type="PANTHER" id="PTHR28055">
    <property type="entry name" value="ALTERED INHERITANCE OF MITOCHONDRIA PROTEIN 41, MITOCHONDRIAL"/>
    <property type="match status" value="1"/>
</dbReference>
<evidence type="ECO:0000256" key="1">
    <source>
        <dbReference type="ARBA" id="ARBA00007538"/>
    </source>
</evidence>